<dbReference type="EMBL" id="MJUW02000082">
    <property type="protein sequence ID" value="OQD45575.1"/>
    <property type="molecule type" value="Genomic_DNA"/>
</dbReference>
<protein>
    <submittedName>
        <fullName evidence="2">Uncharacterized protein</fullName>
    </submittedName>
</protein>
<dbReference type="Proteomes" id="UP000242219">
    <property type="component" value="Unassembled WGS sequence"/>
</dbReference>
<comment type="caution">
    <text evidence="2">The sequence shown here is derived from an EMBL/GenBank/DDBJ whole genome shotgun (WGS) entry which is preliminary data.</text>
</comment>
<dbReference type="PROSITE" id="PS50005">
    <property type="entry name" value="TPR"/>
    <property type="match status" value="1"/>
</dbReference>
<dbReference type="InterPro" id="IPR011990">
    <property type="entry name" value="TPR-like_helical_dom_sf"/>
</dbReference>
<accession>A0A1V6LZN0</accession>
<keyword evidence="1" id="KW-0802">TPR repeat</keyword>
<gene>
    <name evidence="2" type="ORF">BIY37_07670</name>
</gene>
<dbReference type="Gene3D" id="1.25.40.10">
    <property type="entry name" value="Tetratricopeptide repeat domain"/>
    <property type="match status" value="1"/>
</dbReference>
<dbReference type="SUPFAM" id="SSF48452">
    <property type="entry name" value="TPR-like"/>
    <property type="match status" value="1"/>
</dbReference>
<proteinExistence type="predicted"/>
<name>A0A1V6LZN0_9BACT</name>
<evidence type="ECO:0000313" key="3">
    <source>
        <dbReference type="Proteomes" id="UP000242219"/>
    </source>
</evidence>
<sequence>MRLIFSIAVVFGIVVLAHYPSFAIEKVEGISNPDQSIYDLSERVLQDLEWQYDTEQLRECMGFYIDNQQFDSPQGSYNNAIRIGYQIVAINHKDIDTYTTMAWLLWSKWVSWTKNPNRMPDGEGKADQAVELLNWGEKWNQKSVRFYKESADTIWPLAKYHRTDFYKFVIENYRKAELLSGANDLSKVRIRLNLGHAYRQIREKKTAIYWYKKVLEIAPTNETAIRYLAHLENEPDKKNIY</sequence>
<dbReference type="AlphaFoldDB" id="A0A1V6LZN0"/>
<keyword evidence="3" id="KW-1185">Reference proteome</keyword>
<evidence type="ECO:0000313" key="2">
    <source>
        <dbReference type="EMBL" id="OQD45575.1"/>
    </source>
</evidence>
<evidence type="ECO:0000256" key="1">
    <source>
        <dbReference type="PROSITE-ProRule" id="PRU00339"/>
    </source>
</evidence>
<organism evidence="2 3">
    <name type="scientific">Candidatus Brocadia sapporoensis</name>
    <dbReference type="NCBI Taxonomy" id="392547"/>
    <lineage>
        <taxon>Bacteria</taxon>
        <taxon>Pseudomonadati</taxon>
        <taxon>Planctomycetota</taxon>
        <taxon>Candidatus Brocadiia</taxon>
        <taxon>Candidatus Brocadiales</taxon>
        <taxon>Candidatus Brocadiaceae</taxon>
        <taxon>Candidatus Brocadia</taxon>
    </lineage>
</organism>
<dbReference type="InterPro" id="IPR019734">
    <property type="entry name" value="TPR_rpt"/>
</dbReference>
<dbReference type="SMART" id="SM00028">
    <property type="entry name" value="TPR"/>
    <property type="match status" value="1"/>
</dbReference>
<feature type="repeat" description="TPR" evidence="1">
    <location>
        <begin position="188"/>
        <end position="221"/>
    </location>
</feature>
<reference evidence="2 3" key="1">
    <citation type="journal article" date="2016" name="Genome Announc.">
        <title>Draft Genome Sequence of the Anaerobic Ammonium-Oxidizing Bacterium 'Candidatus Brocadia sp. 40'.</title>
        <authorList>
            <person name="Ali M."/>
            <person name="Haroon M.F."/>
            <person name="Narita Y."/>
            <person name="Zhang L."/>
            <person name="Rangel Shaw D."/>
            <person name="Okabe S."/>
            <person name="Saikaly P.E."/>
        </authorList>
    </citation>
    <scope>NUCLEOTIDE SEQUENCE [LARGE SCALE GENOMIC DNA]</scope>
    <source>
        <strain evidence="2 3">40</strain>
    </source>
</reference>
<dbReference type="RefSeq" id="WP_070067234.1">
    <property type="nucleotide sequence ID" value="NZ_MJUW02000082.1"/>
</dbReference>